<dbReference type="Proteomes" id="UP000013085">
    <property type="component" value="Unassembled WGS sequence"/>
</dbReference>
<keyword evidence="2" id="KW-1003">Cell membrane</keyword>
<keyword evidence="3 6" id="KW-0812">Transmembrane</keyword>
<accession>A0A0E2HGE0</accession>
<organism evidence="8 9">
    <name type="scientific">[Clostridium] clostridioforme 90A8</name>
    <dbReference type="NCBI Taxonomy" id="999408"/>
    <lineage>
        <taxon>Bacteria</taxon>
        <taxon>Bacillati</taxon>
        <taxon>Bacillota</taxon>
        <taxon>Clostridia</taxon>
        <taxon>Lachnospirales</taxon>
        <taxon>Lachnospiraceae</taxon>
        <taxon>Enterocloster</taxon>
    </lineage>
</organism>
<dbReference type="RefSeq" id="WP_002585929.1">
    <property type="nucleotide sequence ID" value="NZ_KB850976.1"/>
</dbReference>
<evidence type="ECO:0000256" key="2">
    <source>
        <dbReference type="ARBA" id="ARBA00022475"/>
    </source>
</evidence>
<evidence type="ECO:0000256" key="1">
    <source>
        <dbReference type="ARBA" id="ARBA00004651"/>
    </source>
</evidence>
<feature type="transmembrane region" description="Helical" evidence="6">
    <location>
        <begin position="29"/>
        <end position="46"/>
    </location>
</feature>
<evidence type="ECO:0000256" key="4">
    <source>
        <dbReference type="ARBA" id="ARBA00022989"/>
    </source>
</evidence>
<gene>
    <name evidence="8" type="ORF">HMPREF1090_00063</name>
</gene>
<keyword evidence="5 6" id="KW-0472">Membrane</keyword>
<evidence type="ECO:0000313" key="8">
    <source>
        <dbReference type="EMBL" id="ENZ20134.1"/>
    </source>
</evidence>
<evidence type="ECO:0000313" key="9">
    <source>
        <dbReference type="Proteomes" id="UP000013085"/>
    </source>
</evidence>
<sequence length="83" mass="8971">MKVVEIILLLFLMACSLSVFLCRNLLVAAILFMANSLIMSIIWVILQSPDLAVTEAAVGAGVTGILLFITLYKVNGLRGEDSE</sequence>
<evidence type="ECO:0000259" key="7">
    <source>
        <dbReference type="Pfam" id="PF13244"/>
    </source>
</evidence>
<dbReference type="Pfam" id="PF13244">
    <property type="entry name" value="MbhD"/>
    <property type="match status" value="1"/>
</dbReference>
<evidence type="ECO:0000256" key="6">
    <source>
        <dbReference type="SAM" id="Phobius"/>
    </source>
</evidence>
<dbReference type="EMBL" id="AGYR01000001">
    <property type="protein sequence ID" value="ENZ20134.1"/>
    <property type="molecule type" value="Genomic_DNA"/>
</dbReference>
<evidence type="ECO:0000256" key="3">
    <source>
        <dbReference type="ARBA" id="ARBA00022692"/>
    </source>
</evidence>
<dbReference type="PATRIC" id="fig|999408.3.peg.66"/>
<proteinExistence type="predicted"/>
<dbReference type="AlphaFoldDB" id="A0A0E2HGE0"/>
<feature type="transmembrane region" description="Helical" evidence="6">
    <location>
        <begin position="6"/>
        <end position="22"/>
    </location>
</feature>
<protein>
    <submittedName>
        <fullName evidence="8">Multicomponent Na+:H+ antiporter subunit B</fullName>
    </submittedName>
</protein>
<dbReference type="InterPro" id="IPR025383">
    <property type="entry name" value="MrpA_C/MbhD"/>
</dbReference>
<feature type="transmembrane region" description="Helical" evidence="6">
    <location>
        <begin position="52"/>
        <end position="72"/>
    </location>
</feature>
<evidence type="ECO:0000256" key="5">
    <source>
        <dbReference type="ARBA" id="ARBA00023136"/>
    </source>
</evidence>
<name>A0A0E2HGE0_9FIRM</name>
<comment type="subcellular location">
    <subcellularLocation>
        <location evidence="1">Cell membrane</location>
        <topology evidence="1">Multi-pass membrane protein</topology>
    </subcellularLocation>
</comment>
<reference evidence="8 9" key="1">
    <citation type="submission" date="2013-01" db="EMBL/GenBank/DDBJ databases">
        <title>The Genome Sequence of Clostridium clostridioforme 90A8.</title>
        <authorList>
            <consortium name="The Broad Institute Genome Sequencing Platform"/>
            <person name="Earl A."/>
            <person name="Ward D."/>
            <person name="Feldgarden M."/>
            <person name="Gevers D."/>
            <person name="Courvalin P."/>
            <person name="Lambert T."/>
            <person name="Walker B."/>
            <person name="Young S.K."/>
            <person name="Zeng Q."/>
            <person name="Gargeya S."/>
            <person name="Fitzgerald M."/>
            <person name="Haas B."/>
            <person name="Abouelleil A."/>
            <person name="Alvarado L."/>
            <person name="Arachchi H.M."/>
            <person name="Berlin A.M."/>
            <person name="Chapman S.B."/>
            <person name="Dewar J."/>
            <person name="Goldberg J."/>
            <person name="Griggs A."/>
            <person name="Gujja S."/>
            <person name="Hansen M."/>
            <person name="Howarth C."/>
            <person name="Imamovic A."/>
            <person name="Larimer J."/>
            <person name="McCowan C."/>
            <person name="Murphy C."/>
            <person name="Neiman D."/>
            <person name="Pearson M."/>
            <person name="Priest M."/>
            <person name="Roberts A."/>
            <person name="Saif S."/>
            <person name="Shea T."/>
            <person name="Sisk P."/>
            <person name="Sykes S."/>
            <person name="Wortman J."/>
            <person name="Nusbaum C."/>
            <person name="Birren B."/>
        </authorList>
    </citation>
    <scope>NUCLEOTIDE SEQUENCE [LARGE SCALE GENOMIC DNA]</scope>
    <source>
        <strain evidence="8 9">90A8</strain>
    </source>
</reference>
<dbReference type="GO" id="GO:0005886">
    <property type="term" value="C:plasma membrane"/>
    <property type="evidence" value="ECO:0007669"/>
    <property type="project" value="UniProtKB-SubCell"/>
</dbReference>
<dbReference type="GeneID" id="57963501"/>
<dbReference type="HOGENOM" id="CLU_173139_0_0_9"/>
<comment type="caution">
    <text evidence="8">The sequence shown here is derived from an EMBL/GenBank/DDBJ whole genome shotgun (WGS) entry which is preliminary data.</text>
</comment>
<keyword evidence="4 6" id="KW-1133">Transmembrane helix</keyword>
<feature type="domain" description="MrpA C-terminal/MbhD" evidence="7">
    <location>
        <begin position="10"/>
        <end position="74"/>
    </location>
</feature>